<dbReference type="AlphaFoldDB" id="A0AAE6NEP5"/>
<protein>
    <submittedName>
        <fullName evidence="1">Uncharacterized protein</fullName>
    </submittedName>
</protein>
<reference evidence="1 2" key="1">
    <citation type="submission" date="2017-09" db="EMBL/GenBank/DDBJ databases">
        <authorList>
            <person name="Lee N."/>
            <person name="Cho B.-K."/>
        </authorList>
    </citation>
    <scope>NUCLEOTIDE SEQUENCE [LARGE SCALE GENOMIC DNA]</scope>
    <source>
        <strain evidence="1 2">ATCC 23948</strain>
    </source>
</reference>
<evidence type="ECO:0000313" key="1">
    <source>
        <dbReference type="EMBL" id="QEV51337.1"/>
    </source>
</evidence>
<dbReference type="KEGG" id="spla:CP981_06365"/>
<name>A0AAE6NEP5_STRPT</name>
<dbReference type="EMBL" id="CP023691">
    <property type="protein sequence ID" value="QEV51337.1"/>
    <property type="molecule type" value="Genomic_DNA"/>
</dbReference>
<sequence>MRPAGIVGTDSDALLVLDDDGVPHAVTFDEDGAAATLLGHIVAHHTQALPSAGGSRPTALGSCSGSPLIPVGDTSGAVHVWSLTAYSPPPRSHRLHTVPITAVTCLPLGDDGPTLVFSAAFDGSRDFSGTFRSVSGTFQGHSAE</sequence>
<accession>A0AAE6NEP5</accession>
<dbReference type="SUPFAM" id="SSF50960">
    <property type="entry name" value="TolB, C-terminal domain"/>
    <property type="match status" value="1"/>
</dbReference>
<organism evidence="1 2">
    <name type="scientific">Streptomyces platensis</name>
    <dbReference type="NCBI Taxonomy" id="58346"/>
    <lineage>
        <taxon>Bacteria</taxon>
        <taxon>Bacillati</taxon>
        <taxon>Actinomycetota</taxon>
        <taxon>Actinomycetes</taxon>
        <taxon>Kitasatosporales</taxon>
        <taxon>Streptomycetaceae</taxon>
        <taxon>Streptomyces</taxon>
    </lineage>
</organism>
<gene>
    <name evidence="1" type="ORF">CP981_06365</name>
</gene>
<dbReference type="Proteomes" id="UP000325458">
    <property type="component" value="Chromosome"/>
</dbReference>
<evidence type="ECO:0000313" key="2">
    <source>
        <dbReference type="Proteomes" id="UP000325458"/>
    </source>
</evidence>
<proteinExistence type="predicted"/>